<protein>
    <submittedName>
        <fullName evidence="7">OmpA family protein</fullName>
    </submittedName>
</protein>
<keyword evidence="3" id="KW-0998">Cell outer membrane</keyword>
<dbReference type="RefSeq" id="WP_211855679.1">
    <property type="nucleotide sequence ID" value="NZ_JAAGBB010000043.1"/>
</dbReference>
<name>A0ABS5F5W1_9PROT</name>
<feature type="domain" description="OmpA-like" evidence="6">
    <location>
        <begin position="100"/>
        <end position="219"/>
    </location>
</feature>
<reference evidence="8" key="1">
    <citation type="journal article" date="2021" name="Syst. Appl. Microbiol.">
        <title>Roseomonas hellenica sp. nov., isolated from roots of wild-growing Alkanna tinctoria.</title>
        <authorList>
            <person name="Rat A."/>
            <person name="Naranjo H.D."/>
            <person name="Lebbe L."/>
            <person name="Cnockaert M."/>
            <person name="Krigas N."/>
            <person name="Grigoriadou K."/>
            <person name="Maloupa E."/>
            <person name="Willems A."/>
        </authorList>
    </citation>
    <scope>NUCLEOTIDE SEQUENCE [LARGE SCALE GENOMIC DNA]</scope>
    <source>
        <strain evidence="8">LMG 31523</strain>
    </source>
</reference>
<accession>A0ABS5F5W1</accession>
<dbReference type="Pfam" id="PF00691">
    <property type="entry name" value="OmpA"/>
    <property type="match status" value="1"/>
</dbReference>
<dbReference type="InterPro" id="IPR006665">
    <property type="entry name" value="OmpA-like"/>
</dbReference>
<comment type="subcellular location">
    <subcellularLocation>
        <location evidence="1">Cell outer membrane</location>
    </subcellularLocation>
</comment>
<feature type="compositionally biased region" description="Low complexity" evidence="5">
    <location>
        <begin position="75"/>
        <end position="95"/>
    </location>
</feature>
<evidence type="ECO:0000256" key="3">
    <source>
        <dbReference type="ARBA" id="ARBA00023237"/>
    </source>
</evidence>
<dbReference type="PROSITE" id="PS51123">
    <property type="entry name" value="OMPA_2"/>
    <property type="match status" value="1"/>
</dbReference>
<keyword evidence="8" id="KW-1185">Reference proteome</keyword>
<keyword evidence="2 4" id="KW-0472">Membrane</keyword>
<evidence type="ECO:0000313" key="8">
    <source>
        <dbReference type="Proteomes" id="UP001196870"/>
    </source>
</evidence>
<dbReference type="InterPro" id="IPR006664">
    <property type="entry name" value="OMP_bac"/>
</dbReference>
<feature type="region of interest" description="Disordered" evidence="5">
    <location>
        <begin position="67"/>
        <end position="101"/>
    </location>
</feature>
<dbReference type="PANTHER" id="PTHR30329:SF21">
    <property type="entry name" value="LIPOPROTEIN YIAD-RELATED"/>
    <property type="match status" value="1"/>
</dbReference>
<evidence type="ECO:0000256" key="5">
    <source>
        <dbReference type="SAM" id="MobiDB-lite"/>
    </source>
</evidence>
<comment type="caution">
    <text evidence="7">The sequence shown here is derived from an EMBL/GenBank/DDBJ whole genome shotgun (WGS) entry which is preliminary data.</text>
</comment>
<evidence type="ECO:0000313" key="7">
    <source>
        <dbReference type="EMBL" id="MBR0667901.1"/>
    </source>
</evidence>
<sequence>MAGETVATKQGFVPVFAGYGGFAMTTWPPIRLAVLALPIALAALPAAAQRGSDDPLVGRIIDQLTPGSTRGIRVPQQDTSTGTQQQQQRQRPPIQADTTAPTGTPALSVLVNFASGSAVLTPSAQRALDPVGQALASPALANYRFRIEGHTDTTGDTESNQILSERRAAAVRDYLTQRYGVSGARLEVVGLGETRLLVQTGDQVSEVRNRRVQVLNIGG</sequence>
<dbReference type="CDD" id="cd07185">
    <property type="entry name" value="OmpA_C-like"/>
    <property type="match status" value="1"/>
</dbReference>
<dbReference type="InterPro" id="IPR050330">
    <property type="entry name" value="Bact_OuterMem_StrucFunc"/>
</dbReference>
<dbReference type="PANTHER" id="PTHR30329">
    <property type="entry name" value="STATOR ELEMENT OF FLAGELLAR MOTOR COMPLEX"/>
    <property type="match status" value="1"/>
</dbReference>
<dbReference type="Gene3D" id="3.30.1330.60">
    <property type="entry name" value="OmpA-like domain"/>
    <property type="match status" value="1"/>
</dbReference>
<dbReference type="Proteomes" id="UP001196870">
    <property type="component" value="Unassembled WGS sequence"/>
</dbReference>
<evidence type="ECO:0000259" key="6">
    <source>
        <dbReference type="PROSITE" id="PS51123"/>
    </source>
</evidence>
<dbReference type="SUPFAM" id="SSF103088">
    <property type="entry name" value="OmpA-like"/>
    <property type="match status" value="1"/>
</dbReference>
<dbReference type="InterPro" id="IPR036737">
    <property type="entry name" value="OmpA-like_sf"/>
</dbReference>
<dbReference type="PRINTS" id="PR01021">
    <property type="entry name" value="OMPADOMAIN"/>
</dbReference>
<proteinExistence type="predicted"/>
<organism evidence="7 8">
    <name type="scientific">Plastoroseomonas hellenica</name>
    <dbReference type="NCBI Taxonomy" id="2687306"/>
    <lineage>
        <taxon>Bacteria</taxon>
        <taxon>Pseudomonadati</taxon>
        <taxon>Pseudomonadota</taxon>
        <taxon>Alphaproteobacteria</taxon>
        <taxon>Acetobacterales</taxon>
        <taxon>Acetobacteraceae</taxon>
        <taxon>Plastoroseomonas</taxon>
    </lineage>
</organism>
<gene>
    <name evidence="7" type="ORF">GXW71_26335</name>
</gene>
<evidence type="ECO:0000256" key="2">
    <source>
        <dbReference type="ARBA" id="ARBA00023136"/>
    </source>
</evidence>
<evidence type="ECO:0000256" key="4">
    <source>
        <dbReference type="PROSITE-ProRule" id="PRU00473"/>
    </source>
</evidence>
<evidence type="ECO:0000256" key="1">
    <source>
        <dbReference type="ARBA" id="ARBA00004442"/>
    </source>
</evidence>
<dbReference type="EMBL" id="JAAGBB010000043">
    <property type="protein sequence ID" value="MBR0667901.1"/>
    <property type="molecule type" value="Genomic_DNA"/>
</dbReference>